<feature type="region of interest" description="Disordered" evidence="6">
    <location>
        <begin position="237"/>
        <end position="328"/>
    </location>
</feature>
<evidence type="ECO:0000259" key="7">
    <source>
        <dbReference type="PROSITE" id="PS50090"/>
    </source>
</evidence>
<feature type="domain" description="Myb-like" evidence="7">
    <location>
        <begin position="172"/>
        <end position="222"/>
    </location>
</feature>
<feature type="non-terminal residue" evidence="11">
    <location>
        <position position="1"/>
    </location>
</feature>
<accession>A0A9N9D8E9</accession>
<feature type="compositionally biased region" description="Low complexity" evidence="6">
    <location>
        <begin position="383"/>
        <end position="394"/>
    </location>
</feature>
<feature type="region of interest" description="Disordered" evidence="6">
    <location>
        <begin position="362"/>
        <end position="419"/>
    </location>
</feature>
<evidence type="ECO:0000256" key="2">
    <source>
        <dbReference type="ARBA" id="ARBA00023125"/>
    </source>
</evidence>
<feature type="domain" description="SANT" evidence="9">
    <location>
        <begin position="124"/>
        <end position="172"/>
    </location>
</feature>
<dbReference type="SMART" id="SM00717">
    <property type="entry name" value="SANT"/>
    <property type="match status" value="3"/>
</dbReference>
<keyword evidence="2" id="KW-0238">DNA-binding</keyword>
<feature type="domain" description="HTH myb-type" evidence="10">
    <location>
        <begin position="67"/>
        <end position="116"/>
    </location>
</feature>
<evidence type="ECO:0000259" key="9">
    <source>
        <dbReference type="PROSITE" id="PS51293"/>
    </source>
</evidence>
<dbReference type="PROSITE" id="PS50090">
    <property type="entry name" value="MYB_LIKE"/>
    <property type="match status" value="3"/>
</dbReference>
<evidence type="ECO:0000313" key="12">
    <source>
        <dbReference type="Proteomes" id="UP000789739"/>
    </source>
</evidence>
<feature type="compositionally biased region" description="Polar residues" evidence="6">
    <location>
        <begin position="410"/>
        <end position="419"/>
    </location>
</feature>
<dbReference type="PROSITE" id="PS00028">
    <property type="entry name" value="ZINC_FINGER_C2H2_1"/>
    <property type="match status" value="1"/>
</dbReference>
<dbReference type="OrthoDB" id="2143914at2759"/>
<organism evidence="11 12">
    <name type="scientific">Paraglomus brasilianum</name>
    <dbReference type="NCBI Taxonomy" id="144538"/>
    <lineage>
        <taxon>Eukaryota</taxon>
        <taxon>Fungi</taxon>
        <taxon>Fungi incertae sedis</taxon>
        <taxon>Mucoromycota</taxon>
        <taxon>Glomeromycotina</taxon>
        <taxon>Glomeromycetes</taxon>
        <taxon>Paraglomerales</taxon>
        <taxon>Paraglomeraceae</taxon>
        <taxon>Paraglomus</taxon>
    </lineage>
</organism>
<dbReference type="AlphaFoldDB" id="A0A9N9D8E9"/>
<evidence type="ECO:0000256" key="1">
    <source>
        <dbReference type="ARBA" id="ARBA00023015"/>
    </source>
</evidence>
<feature type="domain" description="Myb-like" evidence="7">
    <location>
        <begin position="67"/>
        <end position="120"/>
    </location>
</feature>
<evidence type="ECO:0000256" key="6">
    <source>
        <dbReference type="SAM" id="MobiDB-lite"/>
    </source>
</evidence>
<dbReference type="InterPro" id="IPR017930">
    <property type="entry name" value="Myb_dom"/>
</dbReference>
<keyword evidence="1" id="KW-0805">Transcription regulation</keyword>
<evidence type="ECO:0000259" key="8">
    <source>
        <dbReference type="PROSITE" id="PS50157"/>
    </source>
</evidence>
<dbReference type="PROSITE" id="PS50157">
    <property type="entry name" value="ZINC_FINGER_C2H2_2"/>
    <property type="match status" value="1"/>
</dbReference>
<dbReference type="GO" id="GO:0042795">
    <property type="term" value="P:snRNA transcription by RNA polymerase II"/>
    <property type="evidence" value="ECO:0007669"/>
    <property type="project" value="TreeGrafter"/>
</dbReference>
<dbReference type="InterPro" id="IPR051575">
    <property type="entry name" value="Myb-like_DNA-bd"/>
</dbReference>
<dbReference type="InterPro" id="IPR009057">
    <property type="entry name" value="Homeodomain-like_sf"/>
</dbReference>
<feature type="compositionally biased region" description="Polar residues" evidence="6">
    <location>
        <begin position="293"/>
        <end position="303"/>
    </location>
</feature>
<evidence type="ECO:0000256" key="5">
    <source>
        <dbReference type="PROSITE-ProRule" id="PRU00042"/>
    </source>
</evidence>
<keyword evidence="3" id="KW-0804">Transcription</keyword>
<dbReference type="Gene3D" id="1.10.10.60">
    <property type="entry name" value="Homeodomain-like"/>
    <property type="match status" value="3"/>
</dbReference>
<keyword evidence="5" id="KW-0862">Zinc</keyword>
<feature type="compositionally biased region" description="Basic and acidic residues" evidence="6">
    <location>
        <begin position="395"/>
        <end position="404"/>
    </location>
</feature>
<feature type="compositionally biased region" description="Basic and acidic residues" evidence="6">
    <location>
        <begin position="363"/>
        <end position="381"/>
    </location>
</feature>
<sequence length="796" mass="88142">YSATQRTASFLQPHPPVYPNLQQNANNSTTMQASSTRNTLPPISIPPPQPASLQSQATLPQSSPDSSSKTTRSRWTPEEDNLLRLTVTIFGDRPECWAKIAAFIPERSNKDCRKRWFHSLDPTLRKGPWTTEEDEILRKNVERYPNSWSKIAKSIPGRTDDQCAKRWRESLDPMIDRREWSSEEDKLLIEKYELFGGQWQEISKYFPGRPGLHCRNRWRKLQRRLVRQQIRVKNFKGVNINRKGSKNSEENDINDEDTGVQSSSSSTISTSIIDSTALTPSPTTATTTGNLTPIISPQLSSLHQHFAPHTSSLPSPSSLPPSQPLPPITIDVDMQMQLSLLGVQISISENDQLDQSASAAMNIDREEERGGVNQEEQDRQRRQISQQARQQNQIQHHDHIDNHPHINNQLSRPPQQASASRNLSIAALISPANDLGFVIRDPLHDSLNQTEVIGEDGGSESTGSDAWRMGGVVDRGPDLNSNAELRNASAYGQEAQMEAITHVPSTTVRQFPIVSLQSISNYLASNPNAHRAGIHASIQTSQSAMVSGTARDIIPNNEAIRKSSSERSTIQSVRNLIDHNLTFQEDTGLVAVDGSTEMSTDVTSTAKSKNSEHCGKLRKNKNVSDEVSVDEEGGKGGNMEEDEERPYKYGESNPDSNLDRNTASNGNKVSKISYPTTLTTIATSSPTIPSSSRRSLTTISLYDIIQQDLPPTPHDATTIIAQHSNSHSNHAHNGHSIFSLYSCDVNGCGGRFNNRSELCNHTRHVHPHLDVILNNSINAALTSGENVMGDGFWKCS</sequence>
<proteinExistence type="predicted"/>
<dbReference type="PANTHER" id="PTHR46621">
    <property type="entry name" value="SNRNA-ACTIVATING PROTEIN COMPLEX SUBUNIT 4"/>
    <property type="match status" value="1"/>
</dbReference>
<gene>
    <name evidence="11" type="ORF">PBRASI_LOCUS9143</name>
</gene>
<dbReference type="Pfam" id="PF00249">
    <property type="entry name" value="Myb_DNA-binding"/>
    <property type="match status" value="3"/>
</dbReference>
<feature type="compositionally biased region" description="Polar residues" evidence="6">
    <location>
        <begin position="20"/>
        <end position="39"/>
    </location>
</feature>
<dbReference type="InterPro" id="IPR013087">
    <property type="entry name" value="Znf_C2H2_type"/>
</dbReference>
<feature type="compositionally biased region" description="Polar residues" evidence="6">
    <location>
        <begin position="1"/>
        <end position="10"/>
    </location>
</feature>
<dbReference type="SUPFAM" id="SSF46689">
    <property type="entry name" value="Homeodomain-like"/>
    <property type="match status" value="2"/>
</dbReference>
<reference evidence="11" key="1">
    <citation type="submission" date="2021-06" db="EMBL/GenBank/DDBJ databases">
        <authorList>
            <person name="Kallberg Y."/>
            <person name="Tangrot J."/>
            <person name="Rosling A."/>
        </authorList>
    </citation>
    <scope>NUCLEOTIDE SEQUENCE</scope>
    <source>
        <strain evidence="11">BR232B</strain>
    </source>
</reference>
<keyword evidence="4" id="KW-0539">Nucleus</keyword>
<name>A0A9N9D8E9_9GLOM</name>
<keyword evidence="5" id="KW-0479">Metal-binding</keyword>
<dbReference type="GO" id="GO:0000978">
    <property type="term" value="F:RNA polymerase II cis-regulatory region sequence-specific DNA binding"/>
    <property type="evidence" value="ECO:0007669"/>
    <property type="project" value="TreeGrafter"/>
</dbReference>
<feature type="domain" description="C2H2-type" evidence="8">
    <location>
        <begin position="741"/>
        <end position="766"/>
    </location>
</feature>
<keyword evidence="5" id="KW-0863">Zinc-finger</keyword>
<protein>
    <submittedName>
        <fullName evidence="11">3707_t:CDS:1</fullName>
    </submittedName>
</protein>
<feature type="domain" description="HTH myb-type" evidence="10">
    <location>
        <begin position="121"/>
        <end position="175"/>
    </location>
</feature>
<feature type="compositionally biased region" description="Polar residues" evidence="6">
    <location>
        <begin position="653"/>
        <end position="670"/>
    </location>
</feature>
<feature type="region of interest" description="Disordered" evidence="6">
    <location>
        <begin position="1"/>
        <end position="77"/>
    </location>
</feature>
<feature type="compositionally biased region" description="Pro residues" evidence="6">
    <location>
        <begin position="317"/>
        <end position="327"/>
    </location>
</feature>
<dbReference type="Proteomes" id="UP000789739">
    <property type="component" value="Unassembled WGS sequence"/>
</dbReference>
<dbReference type="GO" id="GO:0019185">
    <property type="term" value="C:snRNA-activating protein complex"/>
    <property type="evidence" value="ECO:0007669"/>
    <property type="project" value="TreeGrafter"/>
</dbReference>
<dbReference type="SMART" id="SM00355">
    <property type="entry name" value="ZnF_C2H2"/>
    <property type="match status" value="1"/>
</dbReference>
<dbReference type="InterPro" id="IPR017884">
    <property type="entry name" value="SANT_dom"/>
</dbReference>
<evidence type="ECO:0000256" key="3">
    <source>
        <dbReference type="ARBA" id="ARBA00023163"/>
    </source>
</evidence>
<evidence type="ECO:0000259" key="10">
    <source>
        <dbReference type="PROSITE" id="PS51294"/>
    </source>
</evidence>
<dbReference type="PANTHER" id="PTHR46621:SF1">
    <property type="entry name" value="SNRNA-ACTIVATING PROTEIN COMPLEX SUBUNIT 4"/>
    <property type="match status" value="1"/>
</dbReference>
<feature type="region of interest" description="Disordered" evidence="6">
    <location>
        <begin position="603"/>
        <end position="670"/>
    </location>
</feature>
<dbReference type="GO" id="GO:0008270">
    <property type="term" value="F:zinc ion binding"/>
    <property type="evidence" value="ECO:0007669"/>
    <property type="project" value="UniProtKB-KW"/>
</dbReference>
<dbReference type="PROSITE" id="PS51294">
    <property type="entry name" value="HTH_MYB"/>
    <property type="match status" value="3"/>
</dbReference>
<evidence type="ECO:0000256" key="4">
    <source>
        <dbReference type="ARBA" id="ARBA00023242"/>
    </source>
</evidence>
<feature type="compositionally biased region" description="Low complexity" evidence="6">
    <location>
        <begin position="51"/>
        <end position="74"/>
    </location>
</feature>
<dbReference type="EMBL" id="CAJVPI010001861">
    <property type="protein sequence ID" value="CAG8628972.1"/>
    <property type="molecule type" value="Genomic_DNA"/>
</dbReference>
<feature type="compositionally biased region" description="Low complexity" evidence="6">
    <location>
        <begin position="262"/>
        <end position="292"/>
    </location>
</feature>
<dbReference type="InterPro" id="IPR001005">
    <property type="entry name" value="SANT/Myb"/>
</dbReference>
<feature type="domain" description="HTH myb-type" evidence="10">
    <location>
        <begin position="177"/>
        <end position="226"/>
    </location>
</feature>
<dbReference type="CDD" id="cd00167">
    <property type="entry name" value="SANT"/>
    <property type="match status" value="3"/>
</dbReference>
<keyword evidence="12" id="KW-1185">Reference proteome</keyword>
<comment type="caution">
    <text evidence="11">The sequence shown here is derived from an EMBL/GenBank/DDBJ whole genome shotgun (WGS) entry which is preliminary data.</text>
</comment>
<dbReference type="PROSITE" id="PS51293">
    <property type="entry name" value="SANT"/>
    <property type="match status" value="1"/>
</dbReference>
<feature type="domain" description="Myb-like" evidence="7">
    <location>
        <begin position="121"/>
        <end position="171"/>
    </location>
</feature>
<dbReference type="GO" id="GO:0001006">
    <property type="term" value="F:RNA polymerase III type 3 promoter sequence-specific DNA binding"/>
    <property type="evidence" value="ECO:0007669"/>
    <property type="project" value="TreeGrafter"/>
</dbReference>
<evidence type="ECO:0000313" key="11">
    <source>
        <dbReference type="EMBL" id="CAG8628972.1"/>
    </source>
</evidence>
<dbReference type="GO" id="GO:0042796">
    <property type="term" value="P:snRNA transcription by RNA polymerase III"/>
    <property type="evidence" value="ECO:0007669"/>
    <property type="project" value="TreeGrafter"/>
</dbReference>